<reference evidence="2 3" key="1">
    <citation type="submission" date="2020-01" db="EMBL/GenBank/DDBJ databases">
        <authorList>
            <person name="Palmer J.M."/>
        </authorList>
    </citation>
    <scope>NUCLEOTIDE SEQUENCE [LARGE SCALE GENOMIC DNA]</scope>
    <source>
        <strain evidence="2 3">TWF970</strain>
    </source>
</reference>
<dbReference type="InterPro" id="IPR036047">
    <property type="entry name" value="F-box-like_dom_sf"/>
</dbReference>
<dbReference type="Proteomes" id="UP000474640">
    <property type="component" value="Unassembled WGS sequence"/>
</dbReference>
<gene>
    <name evidence="2" type="ORF">TWF970_011032</name>
</gene>
<dbReference type="Pfam" id="PF00646">
    <property type="entry name" value="F-box"/>
    <property type="match status" value="1"/>
</dbReference>
<dbReference type="InterPro" id="IPR001810">
    <property type="entry name" value="F-box_dom"/>
</dbReference>
<accession>A0A7C8VJS0</accession>
<organism evidence="2 3">
    <name type="scientific">Orbilia oligospora</name>
    <name type="common">Nematode-trapping fungus</name>
    <name type="synonym">Arthrobotrys oligospora</name>
    <dbReference type="NCBI Taxonomy" id="2813651"/>
    <lineage>
        <taxon>Eukaryota</taxon>
        <taxon>Fungi</taxon>
        <taxon>Dikarya</taxon>
        <taxon>Ascomycota</taxon>
        <taxon>Pezizomycotina</taxon>
        <taxon>Orbiliomycetes</taxon>
        <taxon>Orbiliales</taxon>
        <taxon>Orbiliaceae</taxon>
        <taxon>Orbilia</taxon>
    </lineage>
</organism>
<dbReference type="CDD" id="cd09917">
    <property type="entry name" value="F-box_SF"/>
    <property type="match status" value="1"/>
</dbReference>
<dbReference type="PROSITE" id="PS50181">
    <property type="entry name" value="FBOX"/>
    <property type="match status" value="1"/>
</dbReference>
<proteinExistence type="predicted"/>
<feature type="domain" description="F-box" evidence="1">
    <location>
        <begin position="2"/>
        <end position="56"/>
    </location>
</feature>
<dbReference type="OrthoDB" id="5321163at2759"/>
<protein>
    <recommendedName>
        <fullName evidence="1">F-box domain-containing protein</fullName>
    </recommendedName>
</protein>
<dbReference type="EMBL" id="JAABOJ010000008">
    <property type="protein sequence ID" value="KAF3284746.1"/>
    <property type="molecule type" value="Genomic_DNA"/>
</dbReference>
<name>A0A7C8VJS0_ORBOL</name>
<comment type="caution">
    <text evidence="2">The sequence shown here is derived from an EMBL/GenBank/DDBJ whole genome shotgun (WGS) entry which is preliminary data.</text>
</comment>
<dbReference type="SMART" id="SM00256">
    <property type="entry name" value="FBOX"/>
    <property type="match status" value="1"/>
</dbReference>
<dbReference type="AlphaFoldDB" id="A0A7C8VJS0"/>
<evidence type="ECO:0000259" key="1">
    <source>
        <dbReference type="PROSITE" id="PS50181"/>
    </source>
</evidence>
<sequence length="456" mass="51878">MSSTLTTLSTELQYLILNYLDAEDLFNLLFVCKSIYQIAHSELGSTLGCVGRWASVKGDSGKCCCKDTNSYKRLLQINEISQESILFDSKWEYIKTIGVCSEGLWNERVWQMMANLIDIGRLRPRHCVLKFSRWSDPMKINEEPWESLREYFDSKDCNQLSLLVSIRDYGISSALHFIDGHGDKVTSLNITLSFGSAMFNNSLETSALIAQLTNALLATPNLKQLELSFTDPNQEYRIWPIQSLSEPLASLQGAFDKLERLDSLRINGIFIHPSFFLKVPKSVRNLELQCMTSPIWWREFATYPFENVENLVLYHEIGEPRWGDHPSEITDGIRFGQYPILLGSVAISTLKSFSGQGSLSGPSDILECILANNKGLEGRHSFIADWDNEVLPELESCGLILLDCLSESVIRYKKYCTWKHQQANGGTNAQLVQYFFKQCLKSLEKRVNEVYGQNYS</sequence>
<evidence type="ECO:0000313" key="2">
    <source>
        <dbReference type="EMBL" id="KAF3284746.1"/>
    </source>
</evidence>
<dbReference type="SUPFAM" id="SSF81383">
    <property type="entry name" value="F-box domain"/>
    <property type="match status" value="1"/>
</dbReference>
<evidence type="ECO:0000313" key="3">
    <source>
        <dbReference type="Proteomes" id="UP000474640"/>
    </source>
</evidence>